<sequence length="125" mass="13625">MAVMARVDEVGGVRRRMITANGDPESGAAGQAAAAQCVFAEQETRHPSLSDCLLVVAQRTRPTTTPLSPSVGARRNHFHFIRFFSRARTWILIHHPPLLVGSLSRSSSAFRATMLLRLALCLSGE</sequence>
<protein>
    <submittedName>
        <fullName evidence="2">Uncharacterized protein</fullName>
    </submittedName>
</protein>
<evidence type="ECO:0000313" key="1">
    <source>
        <dbReference type="Proteomes" id="UP000887566"/>
    </source>
</evidence>
<reference evidence="2" key="1">
    <citation type="submission" date="2022-11" db="UniProtKB">
        <authorList>
            <consortium name="WormBaseParasite"/>
        </authorList>
    </citation>
    <scope>IDENTIFICATION</scope>
</reference>
<dbReference type="AlphaFoldDB" id="A0A914WIX9"/>
<evidence type="ECO:0000313" key="2">
    <source>
        <dbReference type="WBParaSite" id="PSAMB.scaffold4252size15199.g23814.t1"/>
    </source>
</evidence>
<dbReference type="WBParaSite" id="PSAMB.scaffold4252size15199.g23814.t1">
    <property type="protein sequence ID" value="PSAMB.scaffold4252size15199.g23814.t1"/>
    <property type="gene ID" value="PSAMB.scaffold4252size15199.g23814"/>
</dbReference>
<keyword evidence="1" id="KW-1185">Reference proteome</keyword>
<organism evidence="1 2">
    <name type="scientific">Plectus sambesii</name>
    <dbReference type="NCBI Taxonomy" id="2011161"/>
    <lineage>
        <taxon>Eukaryota</taxon>
        <taxon>Metazoa</taxon>
        <taxon>Ecdysozoa</taxon>
        <taxon>Nematoda</taxon>
        <taxon>Chromadorea</taxon>
        <taxon>Plectida</taxon>
        <taxon>Plectina</taxon>
        <taxon>Plectoidea</taxon>
        <taxon>Plectidae</taxon>
        <taxon>Plectus</taxon>
    </lineage>
</organism>
<name>A0A914WIX9_9BILA</name>
<accession>A0A914WIX9</accession>
<dbReference type="Proteomes" id="UP000887566">
    <property type="component" value="Unplaced"/>
</dbReference>
<proteinExistence type="predicted"/>